<reference evidence="3" key="1">
    <citation type="submission" date="2015-08" db="EMBL/GenBank/DDBJ databases">
        <authorList>
            <person name="Varghese N."/>
        </authorList>
    </citation>
    <scope>NUCLEOTIDE SEQUENCE [LARGE SCALE GENOMIC DNA]</scope>
    <source>
        <strain evidence="3">DSM 17901</strain>
    </source>
</reference>
<dbReference type="Pfam" id="PF16074">
    <property type="entry name" value="PilW"/>
    <property type="match status" value="1"/>
</dbReference>
<dbReference type="AlphaFoldDB" id="A0A0K6GTK1"/>
<organism evidence="2 3">
    <name type="scientific">Gulbenkiania indica</name>
    <dbReference type="NCBI Taxonomy" id="375574"/>
    <lineage>
        <taxon>Bacteria</taxon>
        <taxon>Pseudomonadati</taxon>
        <taxon>Pseudomonadota</taxon>
        <taxon>Betaproteobacteria</taxon>
        <taxon>Neisseriales</taxon>
        <taxon>Chromobacteriaceae</taxon>
        <taxon>Gulbenkiania</taxon>
    </lineage>
</organism>
<keyword evidence="1" id="KW-0472">Membrane</keyword>
<keyword evidence="1" id="KW-0812">Transmembrane</keyword>
<protein>
    <submittedName>
        <fullName evidence="2">Prepilin-type N-terminal cleavage/methylation domain</fullName>
    </submittedName>
</protein>
<dbReference type="STRING" id="375574.GCA_001418035_00703"/>
<dbReference type="EMBL" id="CYHA01000001">
    <property type="protein sequence ID" value="CUA82056.1"/>
    <property type="molecule type" value="Genomic_DNA"/>
</dbReference>
<evidence type="ECO:0000256" key="1">
    <source>
        <dbReference type="SAM" id="Phobius"/>
    </source>
</evidence>
<dbReference type="PROSITE" id="PS00409">
    <property type="entry name" value="PROKAR_NTER_METHYL"/>
    <property type="match status" value="1"/>
</dbReference>
<proteinExistence type="predicted"/>
<evidence type="ECO:0000313" key="2">
    <source>
        <dbReference type="EMBL" id="CUA82056.1"/>
    </source>
</evidence>
<feature type="transmembrane region" description="Helical" evidence="1">
    <location>
        <begin position="12"/>
        <end position="36"/>
    </location>
</feature>
<dbReference type="RefSeq" id="WP_055433402.1">
    <property type="nucleotide sequence ID" value="NZ_CYHA01000001.1"/>
</dbReference>
<keyword evidence="3" id="KW-1185">Reference proteome</keyword>
<evidence type="ECO:0000313" key="3">
    <source>
        <dbReference type="Proteomes" id="UP000243535"/>
    </source>
</evidence>
<keyword evidence="1" id="KW-1133">Transmembrane helix</keyword>
<gene>
    <name evidence="2" type="ORF">Ga0061063_0906</name>
</gene>
<sequence>MRQYAYRQRQSGLTLVELMVALVIGLIVVAATAVVFSRSSAIGRNQDQNALMQENARYVFTVLDRALRQAAYAPSNAPLASAPVTVSNLNAYSDTLTVRYAVGAVAASGGAVQASMQDCSGETAPAGSVITNTFRVAVSNQQRRLVCESSLVPASTTDPIVIAENVEAFRVMVGRARGQVDLSDVDPSLCTLSAYQTTAASPTLTTPVVALKVGLVLRSDDVIPAAYRNAPTTFAPFGTTASGVVQLTTDNLAPAPGSYDARYLRRVYNTVFHLRNLCWR</sequence>
<dbReference type="Proteomes" id="UP000243535">
    <property type="component" value="Unassembled WGS sequence"/>
</dbReference>
<name>A0A0K6GTK1_9NEIS</name>
<dbReference type="NCBIfam" id="TIGR02532">
    <property type="entry name" value="IV_pilin_GFxxxE"/>
    <property type="match status" value="1"/>
</dbReference>
<accession>A0A0K6GTK1</accession>
<dbReference type="GO" id="GO:0043683">
    <property type="term" value="P:type IV pilus assembly"/>
    <property type="evidence" value="ECO:0007669"/>
    <property type="project" value="InterPro"/>
</dbReference>
<dbReference type="InterPro" id="IPR012902">
    <property type="entry name" value="N_methyl_site"/>
</dbReference>
<dbReference type="InterPro" id="IPR032092">
    <property type="entry name" value="PilW"/>
</dbReference>
<dbReference type="Pfam" id="PF07963">
    <property type="entry name" value="N_methyl"/>
    <property type="match status" value="1"/>
</dbReference>